<dbReference type="SUPFAM" id="SSF53448">
    <property type="entry name" value="Nucleotide-diphospho-sugar transferases"/>
    <property type="match status" value="1"/>
</dbReference>
<dbReference type="InterPro" id="IPR029044">
    <property type="entry name" value="Nucleotide-diphossugar_trans"/>
</dbReference>
<dbReference type="Pfam" id="PF03452">
    <property type="entry name" value="Anp1"/>
    <property type="match status" value="1"/>
</dbReference>
<name>A0A6J5N1C6_9CAUD</name>
<dbReference type="EMBL" id="LR796561">
    <property type="protein sequence ID" value="CAB4152097.1"/>
    <property type="molecule type" value="Genomic_DNA"/>
</dbReference>
<proteinExistence type="predicted"/>
<evidence type="ECO:0000313" key="1">
    <source>
        <dbReference type="EMBL" id="CAB4152097.1"/>
    </source>
</evidence>
<sequence>MNYVAVCTPARDMVHTNYTYCMVNMVAYHTLNTTDAVSLKILQGTLIQNQRADLCLDAMREGCSHILFIDSDMTFPQDMIQRLLAHDVDIVAANCARRRMPTGPTAQNYDENGKRKAVYTMPESSGLEEIGSVGTGVMLIKRGVFEGMTEPWFDMPWQTGTRGYMGEDVFFCKKAQELGFKVYIDHDVSKEIGHIGTFEFRHDHTWIVKEEMEKEAV</sequence>
<dbReference type="Gene3D" id="3.90.550.40">
    <property type="match status" value="1"/>
</dbReference>
<accession>A0A6J5N1C6</accession>
<protein>
    <submittedName>
        <fullName evidence="1">Anp1</fullName>
    </submittedName>
</protein>
<reference evidence="1" key="1">
    <citation type="submission" date="2020-04" db="EMBL/GenBank/DDBJ databases">
        <authorList>
            <person name="Chiriac C."/>
            <person name="Salcher M."/>
            <person name="Ghai R."/>
            <person name="Kavagutti S V."/>
        </authorList>
    </citation>
    <scope>NUCLEOTIDE SEQUENCE</scope>
</reference>
<gene>
    <name evidence="1" type="ORF">UFOVP588_49</name>
</gene>
<organism evidence="1">
    <name type="scientific">uncultured Caudovirales phage</name>
    <dbReference type="NCBI Taxonomy" id="2100421"/>
    <lineage>
        <taxon>Viruses</taxon>
        <taxon>Duplodnaviria</taxon>
        <taxon>Heunggongvirae</taxon>
        <taxon>Uroviricota</taxon>
        <taxon>Caudoviricetes</taxon>
        <taxon>Peduoviridae</taxon>
        <taxon>Maltschvirus</taxon>
        <taxon>Maltschvirus maltsch</taxon>
    </lineage>
</organism>